<dbReference type="PROSITE" id="PS00543">
    <property type="entry name" value="HLYD_FAMILY"/>
    <property type="match status" value="1"/>
</dbReference>
<dbReference type="Proteomes" id="UP001589858">
    <property type="component" value="Unassembled WGS sequence"/>
</dbReference>
<evidence type="ECO:0000256" key="6">
    <source>
        <dbReference type="ARBA" id="ARBA00022692"/>
    </source>
</evidence>
<dbReference type="Pfam" id="PF25994">
    <property type="entry name" value="HH_AprE"/>
    <property type="match status" value="1"/>
</dbReference>
<evidence type="ECO:0000256" key="2">
    <source>
        <dbReference type="ARBA" id="ARBA00009477"/>
    </source>
</evidence>
<dbReference type="InterPro" id="IPR058781">
    <property type="entry name" value="HH_AprE-like"/>
</dbReference>
<protein>
    <recommendedName>
        <fullName evidence="9">Membrane fusion protein (MFP) family protein</fullName>
    </recommendedName>
</protein>
<dbReference type="PANTHER" id="PTHR30386">
    <property type="entry name" value="MEMBRANE FUSION SUBUNIT OF EMRAB-TOLC MULTIDRUG EFFLUX PUMP"/>
    <property type="match status" value="1"/>
</dbReference>
<evidence type="ECO:0000256" key="8">
    <source>
        <dbReference type="ARBA" id="ARBA00023136"/>
    </source>
</evidence>
<evidence type="ECO:0000313" key="14">
    <source>
        <dbReference type="Proteomes" id="UP001589858"/>
    </source>
</evidence>
<evidence type="ECO:0000313" key="13">
    <source>
        <dbReference type="EMBL" id="MFC0685468.1"/>
    </source>
</evidence>
<evidence type="ECO:0000256" key="4">
    <source>
        <dbReference type="ARBA" id="ARBA00022475"/>
    </source>
</evidence>
<comment type="caution">
    <text evidence="13">The sequence shown here is derived from an EMBL/GenBank/DDBJ whole genome shotgun (WGS) entry which is preliminary data.</text>
</comment>
<dbReference type="NCBIfam" id="TIGR01843">
    <property type="entry name" value="type_I_hlyD"/>
    <property type="match status" value="1"/>
</dbReference>
<dbReference type="Pfam" id="PF26002">
    <property type="entry name" value="Beta-barrel_AprE"/>
    <property type="match status" value="1"/>
</dbReference>
<comment type="similarity">
    <text evidence="2 9">Belongs to the membrane fusion protein (MFP) (TC 8.A.1) family.</text>
</comment>
<dbReference type="RefSeq" id="WP_267222474.1">
    <property type="nucleotide sequence ID" value="NZ_JAPCWC010000015.1"/>
</dbReference>
<keyword evidence="6 9" id="KW-0812">Transmembrane</keyword>
<keyword evidence="5 9" id="KW-0997">Cell inner membrane</keyword>
<dbReference type="InterPro" id="IPR006144">
    <property type="entry name" value="Secretion_HlyD_CS"/>
</dbReference>
<feature type="domain" description="AprE-like long alpha-helical hairpin" evidence="11">
    <location>
        <begin position="118"/>
        <end position="298"/>
    </location>
</feature>
<feature type="coiled-coil region" evidence="10">
    <location>
        <begin position="177"/>
        <end position="204"/>
    </location>
</feature>
<comment type="subcellular location">
    <subcellularLocation>
        <location evidence="1 9">Cell inner membrane</location>
        <topology evidence="1 9">Single-pass membrane protein</topology>
    </subcellularLocation>
</comment>
<dbReference type="PANTHER" id="PTHR30386:SF17">
    <property type="entry name" value="ALKALINE PROTEASE SECRETION PROTEIN APRE"/>
    <property type="match status" value="1"/>
</dbReference>
<dbReference type="InterPro" id="IPR050739">
    <property type="entry name" value="MFP"/>
</dbReference>
<name>A0ABV6SBL1_9SPHN</name>
<dbReference type="InterPro" id="IPR058982">
    <property type="entry name" value="Beta-barrel_AprE"/>
</dbReference>
<evidence type="ECO:0000256" key="1">
    <source>
        <dbReference type="ARBA" id="ARBA00004377"/>
    </source>
</evidence>
<sequence length="453" mass="49255">MNSTIPSPAPFPQPATALVPQPRYEPTESLRREIRLGMWLCGGLVFGLGGLASFLPMAGAVIAPGDVSVASHVKQVSHPSGGVAAQILVADGDHVTQGQPMIRFDTTVTGAAANYTGENVDQLLALAARLQAERDGAVAITFPAELTRRASRPEIAALMAAERKTLALKRSSRQSALSQLGQRIQQSQADLDSYSARSRSLSEQAAMIGNELDATRKLYEKRYTTLDRLSALERTASDLAAQRTGASESAQSQRAHITELRYQMGSINAEARSTAATELLDTQTRISELRRQQVAAQDSYDRAVIRAPQSGVVDKLAFRTIGGFVPAGQTIMEIVPDNDRLTVNAMIKPADIDQVREGLVAILRFSAFSQRTTPELQGHITHVAADRTDDSQTRATYYRATITLDPGELAKLGELRLKPGMPAEVFIQTGHRTMMNYILKPLSDQFSRAFREN</sequence>
<organism evidence="13 14">
    <name type="scientific">Novosphingobium clariflavum</name>
    <dbReference type="NCBI Taxonomy" id="2029884"/>
    <lineage>
        <taxon>Bacteria</taxon>
        <taxon>Pseudomonadati</taxon>
        <taxon>Pseudomonadota</taxon>
        <taxon>Alphaproteobacteria</taxon>
        <taxon>Sphingomonadales</taxon>
        <taxon>Sphingomonadaceae</taxon>
        <taxon>Novosphingobium</taxon>
    </lineage>
</organism>
<keyword evidence="14" id="KW-1185">Reference proteome</keyword>
<feature type="transmembrane region" description="Helical" evidence="9">
    <location>
        <begin position="39"/>
        <end position="63"/>
    </location>
</feature>
<evidence type="ECO:0000259" key="11">
    <source>
        <dbReference type="Pfam" id="PF25994"/>
    </source>
</evidence>
<evidence type="ECO:0000259" key="12">
    <source>
        <dbReference type="Pfam" id="PF26002"/>
    </source>
</evidence>
<keyword evidence="10" id="KW-0175">Coiled coil</keyword>
<dbReference type="PRINTS" id="PR01490">
    <property type="entry name" value="RTXTOXIND"/>
</dbReference>
<feature type="domain" description="AprE-like beta-barrel" evidence="12">
    <location>
        <begin position="341"/>
        <end position="430"/>
    </location>
</feature>
<dbReference type="EMBL" id="JBHLTM010000050">
    <property type="protein sequence ID" value="MFC0685468.1"/>
    <property type="molecule type" value="Genomic_DNA"/>
</dbReference>
<evidence type="ECO:0000256" key="5">
    <source>
        <dbReference type="ARBA" id="ARBA00022519"/>
    </source>
</evidence>
<evidence type="ECO:0000256" key="7">
    <source>
        <dbReference type="ARBA" id="ARBA00022989"/>
    </source>
</evidence>
<evidence type="ECO:0000256" key="9">
    <source>
        <dbReference type="RuleBase" id="RU365093"/>
    </source>
</evidence>
<keyword evidence="8 9" id="KW-0472">Membrane</keyword>
<dbReference type="Gene3D" id="2.40.30.170">
    <property type="match status" value="1"/>
</dbReference>
<keyword evidence="3 9" id="KW-0813">Transport</keyword>
<dbReference type="InterPro" id="IPR010129">
    <property type="entry name" value="T1SS_HlyD"/>
</dbReference>
<keyword evidence="7 9" id="KW-1133">Transmembrane helix</keyword>
<evidence type="ECO:0000256" key="3">
    <source>
        <dbReference type="ARBA" id="ARBA00022448"/>
    </source>
</evidence>
<evidence type="ECO:0000256" key="10">
    <source>
        <dbReference type="SAM" id="Coils"/>
    </source>
</evidence>
<gene>
    <name evidence="13" type="ORF">ACFFF8_12750</name>
</gene>
<keyword evidence="4 9" id="KW-1003">Cell membrane</keyword>
<accession>A0ABV6SBL1</accession>
<proteinExistence type="inferred from homology"/>
<reference evidence="13 14" key="1">
    <citation type="submission" date="2024-09" db="EMBL/GenBank/DDBJ databases">
        <authorList>
            <person name="Sun Q."/>
            <person name="Mori K."/>
        </authorList>
    </citation>
    <scope>NUCLEOTIDE SEQUENCE [LARGE SCALE GENOMIC DNA]</scope>
    <source>
        <strain evidence="13 14">CICC 11035S</strain>
    </source>
</reference>